<name>U5EFW1_NOCAS</name>
<comment type="caution">
    <text evidence="1">The sequence shown here is derived from an EMBL/GenBank/DDBJ whole genome shotgun (WGS) entry which is preliminary data.</text>
</comment>
<evidence type="ECO:0000313" key="2">
    <source>
        <dbReference type="Proteomes" id="UP000017048"/>
    </source>
</evidence>
<gene>
    <name evidence="1" type="ORF">NCAST_30_00510</name>
</gene>
<dbReference type="EMBL" id="BAFO02000030">
    <property type="protein sequence ID" value="GAD85281.1"/>
    <property type="molecule type" value="Genomic_DNA"/>
</dbReference>
<accession>U5EFW1</accession>
<proteinExistence type="predicted"/>
<organism evidence="1 2">
    <name type="scientific">Nocardia asteroides NBRC 15531</name>
    <dbReference type="NCBI Taxonomy" id="1110697"/>
    <lineage>
        <taxon>Bacteria</taxon>
        <taxon>Bacillati</taxon>
        <taxon>Actinomycetota</taxon>
        <taxon>Actinomycetes</taxon>
        <taxon>Mycobacteriales</taxon>
        <taxon>Nocardiaceae</taxon>
        <taxon>Nocardia</taxon>
    </lineage>
</organism>
<sequence>MTTMTDNAQQGRQRELFEILLAVLHEEDPPDSRTPITTASSQLFAASGSEPRRHGVEVVHPESGVRFRLEAGQDGVTTLTVTPQDQRSAATGDLVCYVPADAVPWLVVLYNDGQIVTAQLAVRGLPVDPAGSTSRRLALGDLTPADLDLVPRSVAAAGPGLNAWRNLALMLPPDSPLRAAIVTGLTQNDSEGQH</sequence>
<evidence type="ECO:0000313" key="1">
    <source>
        <dbReference type="EMBL" id="GAD85281.1"/>
    </source>
</evidence>
<reference evidence="1 2" key="1">
    <citation type="journal article" date="2014" name="BMC Genomics">
        <title>Genome based analysis of type-I polyketide synthase and nonribosomal peptide synthetase gene clusters in seven strains of five representative Nocardia species.</title>
        <authorList>
            <person name="Komaki H."/>
            <person name="Ichikawa N."/>
            <person name="Hosoyama A."/>
            <person name="Takahashi-Nakaguchi A."/>
            <person name="Matsuzawa T."/>
            <person name="Suzuki K."/>
            <person name="Fujita N."/>
            <person name="Gonoi T."/>
        </authorList>
    </citation>
    <scope>NUCLEOTIDE SEQUENCE [LARGE SCALE GENOMIC DNA]</scope>
    <source>
        <strain evidence="1 2">NBRC 15531</strain>
    </source>
</reference>
<protein>
    <submittedName>
        <fullName evidence="1">Uncharacterized protein</fullName>
    </submittedName>
</protein>
<keyword evidence="2" id="KW-1185">Reference proteome</keyword>
<dbReference type="AlphaFoldDB" id="U5EFW1"/>
<dbReference type="Proteomes" id="UP000017048">
    <property type="component" value="Unassembled WGS sequence"/>
</dbReference>
<dbReference type="STRING" id="1824.SAMN05444423_105399"/>